<organism evidence="1 2">
    <name type="scientific">Racocetra persica</name>
    <dbReference type="NCBI Taxonomy" id="160502"/>
    <lineage>
        <taxon>Eukaryota</taxon>
        <taxon>Fungi</taxon>
        <taxon>Fungi incertae sedis</taxon>
        <taxon>Mucoromycota</taxon>
        <taxon>Glomeromycotina</taxon>
        <taxon>Glomeromycetes</taxon>
        <taxon>Diversisporales</taxon>
        <taxon>Gigasporaceae</taxon>
        <taxon>Racocetra</taxon>
    </lineage>
</organism>
<gene>
    <name evidence="1" type="ORF">RPERSI_LOCUS2580</name>
</gene>
<comment type="caution">
    <text evidence="1">The sequence shown here is derived from an EMBL/GenBank/DDBJ whole genome shotgun (WGS) entry which is preliminary data.</text>
</comment>
<dbReference type="Proteomes" id="UP000789920">
    <property type="component" value="Unassembled WGS sequence"/>
</dbReference>
<sequence length="100" mass="12011">MSVYWWVELNKEVRQEEEQKQKWQKELRKWKKPKKLTKDKKPKKSEKPEKLINLIKQKKLTKQKKPEKQEVAGRSRCIRSRKSGRSSGSRKGGKYELGLC</sequence>
<evidence type="ECO:0000313" key="2">
    <source>
        <dbReference type="Proteomes" id="UP000789920"/>
    </source>
</evidence>
<evidence type="ECO:0000313" key="1">
    <source>
        <dbReference type="EMBL" id="CAG8518316.1"/>
    </source>
</evidence>
<protein>
    <submittedName>
        <fullName evidence="1">7580_t:CDS:1</fullName>
    </submittedName>
</protein>
<keyword evidence="2" id="KW-1185">Reference proteome</keyword>
<proteinExistence type="predicted"/>
<dbReference type="EMBL" id="CAJVQC010002875">
    <property type="protein sequence ID" value="CAG8518316.1"/>
    <property type="molecule type" value="Genomic_DNA"/>
</dbReference>
<name>A0ACA9LAD7_9GLOM</name>
<accession>A0ACA9LAD7</accession>
<reference evidence="1" key="1">
    <citation type="submission" date="2021-06" db="EMBL/GenBank/DDBJ databases">
        <authorList>
            <person name="Kallberg Y."/>
            <person name="Tangrot J."/>
            <person name="Rosling A."/>
        </authorList>
    </citation>
    <scope>NUCLEOTIDE SEQUENCE</scope>
    <source>
        <strain evidence="1">MA461A</strain>
    </source>
</reference>